<dbReference type="Proteomes" id="UP000320773">
    <property type="component" value="Unassembled WGS sequence"/>
</dbReference>
<reference evidence="1 2" key="1">
    <citation type="submission" date="2019-06" db="EMBL/GenBank/DDBJ databases">
        <title>Genomic Encyclopedia of Archaeal and Bacterial Type Strains, Phase II (KMG-II): from individual species to whole genera.</title>
        <authorList>
            <person name="Goeker M."/>
        </authorList>
    </citation>
    <scope>NUCLEOTIDE SEQUENCE [LARGE SCALE GENOMIC DNA]</scope>
    <source>
        <strain evidence="1 2">DSM 24789</strain>
    </source>
</reference>
<accession>A0A543G3Z6</accession>
<evidence type="ECO:0000313" key="1">
    <source>
        <dbReference type="EMBL" id="TQM40744.1"/>
    </source>
</evidence>
<name>A0A543G3Z6_9FLAO</name>
<sequence length="68" mass="7890">MMSSKIFLIVNAVPNSADKTSFQFYLSQIIEVFEQFEASKMQRFKKIDQGHITAIVSLNFQIWNPYIG</sequence>
<gene>
    <name evidence="1" type="ORF">BC670_1653</name>
</gene>
<evidence type="ECO:0000313" key="2">
    <source>
        <dbReference type="Proteomes" id="UP000320773"/>
    </source>
</evidence>
<organism evidence="1 2">
    <name type="scientific">Flavobacterium branchiophilum</name>
    <dbReference type="NCBI Taxonomy" id="55197"/>
    <lineage>
        <taxon>Bacteria</taxon>
        <taxon>Pseudomonadati</taxon>
        <taxon>Bacteroidota</taxon>
        <taxon>Flavobacteriia</taxon>
        <taxon>Flavobacteriales</taxon>
        <taxon>Flavobacteriaceae</taxon>
        <taxon>Flavobacterium</taxon>
    </lineage>
</organism>
<dbReference type="EMBL" id="VFPJ01000001">
    <property type="protein sequence ID" value="TQM40744.1"/>
    <property type="molecule type" value="Genomic_DNA"/>
</dbReference>
<comment type="caution">
    <text evidence="1">The sequence shown here is derived from an EMBL/GenBank/DDBJ whole genome shotgun (WGS) entry which is preliminary data.</text>
</comment>
<proteinExistence type="predicted"/>
<protein>
    <submittedName>
        <fullName evidence="1">Uncharacterized protein</fullName>
    </submittedName>
</protein>
<dbReference type="AlphaFoldDB" id="A0A543G3Z6"/>
<dbReference type="RefSeq" id="WP_133063041.1">
    <property type="nucleotide sequence ID" value="NZ_VFPJ01000001.1"/>
</dbReference>